<dbReference type="OrthoDB" id="281357at2"/>
<reference evidence="2" key="1">
    <citation type="submission" date="2017-02" db="EMBL/GenBank/DDBJ databases">
        <title>Comparative genomics and description of representatives of a novel lineage of planctomycetes thriving in anoxic sediments.</title>
        <authorList>
            <person name="Spring S."/>
            <person name="Bunk B."/>
            <person name="Sproer C."/>
        </authorList>
    </citation>
    <scope>NUCLEOTIDE SEQUENCE [LARGE SCALE GENOMIC DNA]</scope>
    <source>
        <strain evidence="2">SM-Chi-D1</strain>
    </source>
</reference>
<organism evidence="1 2">
    <name type="scientific">Limihaloglobus sulfuriphilus</name>
    <dbReference type="NCBI Taxonomy" id="1851148"/>
    <lineage>
        <taxon>Bacteria</taxon>
        <taxon>Pseudomonadati</taxon>
        <taxon>Planctomycetota</taxon>
        <taxon>Phycisphaerae</taxon>
        <taxon>Sedimentisphaerales</taxon>
        <taxon>Sedimentisphaeraceae</taxon>
        <taxon>Limihaloglobus</taxon>
    </lineage>
</organism>
<name>A0A1Q2MCU5_9BACT</name>
<evidence type="ECO:0000313" key="1">
    <source>
        <dbReference type="EMBL" id="AQQ70127.1"/>
    </source>
</evidence>
<accession>A0A1Q2MCU5</accession>
<dbReference type="Proteomes" id="UP000188181">
    <property type="component" value="Chromosome"/>
</dbReference>
<sequence>MAKQEYSRTQEKIISDYYKNLDAIKLQSLQELVTELYLADSESKRENLWKRVDKAMAAIEIPASIRKHILEKKDPAVLASNINDWLK</sequence>
<keyword evidence="2" id="KW-1185">Reference proteome</keyword>
<dbReference type="AlphaFoldDB" id="A0A1Q2MCU5"/>
<dbReference type="RefSeq" id="WP_146682417.1">
    <property type="nucleotide sequence ID" value="NZ_CP019646.1"/>
</dbReference>
<dbReference type="STRING" id="1851148.SMSP2_00468"/>
<evidence type="ECO:0000313" key="2">
    <source>
        <dbReference type="Proteomes" id="UP000188181"/>
    </source>
</evidence>
<gene>
    <name evidence="1" type="ORF">SMSP2_00468</name>
</gene>
<dbReference type="KEGG" id="pbas:SMSP2_00468"/>
<dbReference type="EMBL" id="CP019646">
    <property type="protein sequence ID" value="AQQ70127.1"/>
    <property type="molecule type" value="Genomic_DNA"/>
</dbReference>
<proteinExistence type="predicted"/>
<protein>
    <submittedName>
        <fullName evidence="1">Uncharacterized protein</fullName>
    </submittedName>
</protein>